<comment type="caution">
    <text evidence="4">The sequence shown here is derived from an EMBL/GenBank/DDBJ whole genome shotgun (WGS) entry which is preliminary data.</text>
</comment>
<name>A0A0F9L912_9ZZZZ</name>
<dbReference type="EMBL" id="LAZR01006742">
    <property type="protein sequence ID" value="KKM89938.1"/>
    <property type="molecule type" value="Genomic_DNA"/>
</dbReference>
<protein>
    <recommendedName>
        <fullName evidence="3">Phage tail tape measure protein domain-containing protein</fullName>
    </recommendedName>
</protein>
<evidence type="ECO:0000256" key="2">
    <source>
        <dbReference type="SAM" id="Phobius"/>
    </source>
</evidence>
<gene>
    <name evidence="4" type="ORF">LCGC14_1243570</name>
</gene>
<keyword evidence="2" id="KW-0812">Transmembrane</keyword>
<feature type="domain" description="Phage tail tape measure protein" evidence="3">
    <location>
        <begin position="91"/>
        <end position="285"/>
    </location>
</feature>
<reference evidence="4" key="1">
    <citation type="journal article" date="2015" name="Nature">
        <title>Complex archaea that bridge the gap between prokaryotes and eukaryotes.</title>
        <authorList>
            <person name="Spang A."/>
            <person name="Saw J.H."/>
            <person name="Jorgensen S.L."/>
            <person name="Zaremba-Niedzwiedzka K."/>
            <person name="Martijn J."/>
            <person name="Lind A.E."/>
            <person name="van Eijk R."/>
            <person name="Schleper C."/>
            <person name="Guy L."/>
            <person name="Ettema T.J."/>
        </authorList>
    </citation>
    <scope>NUCLEOTIDE SEQUENCE</scope>
</reference>
<proteinExistence type="predicted"/>
<organism evidence="4">
    <name type="scientific">marine sediment metagenome</name>
    <dbReference type="NCBI Taxonomy" id="412755"/>
    <lineage>
        <taxon>unclassified sequences</taxon>
        <taxon>metagenomes</taxon>
        <taxon>ecological metagenomes</taxon>
    </lineage>
</organism>
<keyword evidence="2" id="KW-0472">Membrane</keyword>
<dbReference type="PANTHER" id="PTHR37813">
    <property type="entry name" value="FELS-2 PROPHAGE PROTEIN"/>
    <property type="match status" value="1"/>
</dbReference>
<keyword evidence="1" id="KW-1188">Viral release from host cell</keyword>
<dbReference type="Pfam" id="PF10145">
    <property type="entry name" value="PhageMin_Tail"/>
    <property type="match status" value="1"/>
</dbReference>
<evidence type="ECO:0000259" key="3">
    <source>
        <dbReference type="Pfam" id="PF10145"/>
    </source>
</evidence>
<dbReference type="NCBIfam" id="TIGR01760">
    <property type="entry name" value="tape_meas_TP901"/>
    <property type="match status" value="1"/>
</dbReference>
<dbReference type="AlphaFoldDB" id="A0A0F9L912"/>
<evidence type="ECO:0000256" key="1">
    <source>
        <dbReference type="ARBA" id="ARBA00022612"/>
    </source>
</evidence>
<dbReference type="InterPro" id="IPR010090">
    <property type="entry name" value="Phage_tape_meas"/>
</dbReference>
<keyword evidence="2" id="KW-1133">Transmembrane helix</keyword>
<evidence type="ECO:0000313" key="4">
    <source>
        <dbReference type="EMBL" id="KKM89938.1"/>
    </source>
</evidence>
<sequence>MPGAAELAIVLKARDEASRAMQGLTDKTGGLNKAFQTLKRVGAVAAVAAIALVGAAITKGVLGAIDFEKQMAEVHTLLGRDFPAKSWDKLNDDILSLSKEMGIATSEMIPALYQAISKGVPPENVIDFLRTGAKMAIGGVTDLETATDGLTTVVNAFGLEASDAGRVADVLFAAMKGGGTTIEELSAYMFQAAPLAAALGLSIEDVAGATATLTKGGTPTSVAMTQVRQAMVALSKPTADMATLLAKTGYESGEALLKAEGFAGALEILTVAAGGNKEVLGKAFGSVEALQAVLGLTGENAAIAAADLDAVTNSAGAAEEAFGIMEDTTARQWDILKNKLNVTLTELGQKVLPVVLDAIATVSTFITRSCCPS</sequence>
<feature type="transmembrane region" description="Helical" evidence="2">
    <location>
        <begin position="41"/>
        <end position="62"/>
    </location>
</feature>
<accession>A0A0F9L912</accession>
<dbReference type="PANTHER" id="PTHR37813:SF1">
    <property type="entry name" value="FELS-2 PROPHAGE PROTEIN"/>
    <property type="match status" value="1"/>
</dbReference>